<dbReference type="PRINTS" id="PR00958">
    <property type="entry name" value="HOMSERKINASE"/>
</dbReference>
<gene>
    <name evidence="12 15" type="primary">thrB</name>
    <name evidence="15" type="ORF">HER31_12005</name>
</gene>
<reference evidence="15 16" key="1">
    <citation type="submission" date="2020-04" db="EMBL/GenBank/DDBJ databases">
        <title>Ferrimonas sp. S7 isolated from sea water.</title>
        <authorList>
            <person name="Bae S.S."/>
            <person name="Baek K."/>
        </authorList>
    </citation>
    <scope>NUCLEOTIDE SEQUENCE [LARGE SCALE GENOMIC DNA]</scope>
    <source>
        <strain evidence="15 16">S7</strain>
    </source>
</reference>
<dbReference type="NCBIfam" id="TIGR00191">
    <property type="entry name" value="thrB"/>
    <property type="match status" value="1"/>
</dbReference>
<feature type="binding site" evidence="12">
    <location>
        <begin position="93"/>
        <end position="103"/>
    </location>
    <ligand>
        <name>ATP</name>
        <dbReference type="ChEBI" id="CHEBI:30616"/>
    </ligand>
</feature>
<evidence type="ECO:0000256" key="4">
    <source>
        <dbReference type="ARBA" id="ARBA00017858"/>
    </source>
</evidence>
<dbReference type="InterPro" id="IPR000870">
    <property type="entry name" value="Homoserine_kinase"/>
</dbReference>
<evidence type="ECO:0000256" key="1">
    <source>
        <dbReference type="ARBA" id="ARBA00005015"/>
    </source>
</evidence>
<keyword evidence="10 12" id="KW-0067">ATP-binding</keyword>
<comment type="function">
    <text evidence="12">Catalyzes the ATP-dependent phosphorylation of L-homoserine to L-homoserine phosphate.</text>
</comment>
<dbReference type="SUPFAM" id="SSF54211">
    <property type="entry name" value="Ribosomal protein S5 domain 2-like"/>
    <property type="match status" value="1"/>
</dbReference>
<dbReference type="HAMAP" id="MF_00384">
    <property type="entry name" value="Homoser_kinase"/>
    <property type="match status" value="1"/>
</dbReference>
<comment type="subcellular location">
    <subcellularLocation>
        <location evidence="12">Cytoplasm</location>
    </subcellularLocation>
</comment>
<evidence type="ECO:0000256" key="2">
    <source>
        <dbReference type="ARBA" id="ARBA00007370"/>
    </source>
</evidence>
<keyword evidence="5 12" id="KW-0028">Amino-acid biosynthesis</keyword>
<dbReference type="UniPathway" id="UPA00050">
    <property type="reaction ID" value="UER00064"/>
</dbReference>
<dbReference type="Proteomes" id="UP000501602">
    <property type="component" value="Chromosome"/>
</dbReference>
<evidence type="ECO:0000313" key="16">
    <source>
        <dbReference type="Proteomes" id="UP000501602"/>
    </source>
</evidence>
<evidence type="ECO:0000256" key="8">
    <source>
        <dbReference type="ARBA" id="ARBA00022741"/>
    </source>
</evidence>
<evidence type="ECO:0000256" key="7">
    <source>
        <dbReference type="ARBA" id="ARBA00022697"/>
    </source>
</evidence>
<evidence type="ECO:0000259" key="13">
    <source>
        <dbReference type="Pfam" id="PF00288"/>
    </source>
</evidence>
<keyword evidence="12" id="KW-0963">Cytoplasm</keyword>
<comment type="similarity">
    <text evidence="2 12">Belongs to the GHMP kinase family. Homoserine kinase subfamily.</text>
</comment>
<evidence type="ECO:0000256" key="12">
    <source>
        <dbReference type="HAMAP-Rule" id="MF_00384"/>
    </source>
</evidence>
<sequence length="315" mass="34100">MKSVSVYAPASMGNVSVGFDLLGAALEPLYVEQPFGDVVTVTAGQGISLECRGDYAHFLPKQGNIVERCAERFIERHAPQCQGLALTLEKNLPIGSGLGSSASSVVAALAALNRYFDDPLEPQQLLQFMGELEGEISGSVHFDNVAPSYLGGMQLMLADDAQPLPCFDNWYWLVAYPGITLSTAKMRALLPSDVPMTTTIGFGQQLATFVAACYRQDEQQALAVLNDVLAEPHRAAHIPGYQAAKLQLQQLGFEAVGISGSGPTLFAVCRDEQLAKQGADYLQTHYVTNQYGLVRVCRLARQGVQYMEHQLNAVN</sequence>
<dbReference type="InterPro" id="IPR013750">
    <property type="entry name" value="GHMP_kinase_C_dom"/>
</dbReference>
<dbReference type="EC" id="2.7.1.39" evidence="3 12"/>
<dbReference type="PANTHER" id="PTHR20861">
    <property type="entry name" value="HOMOSERINE/4-DIPHOSPHOCYTIDYL-2-C-METHYL-D-ERYTHRITOL KINASE"/>
    <property type="match status" value="1"/>
</dbReference>
<dbReference type="Pfam" id="PF00288">
    <property type="entry name" value="GHMP_kinases_N"/>
    <property type="match status" value="1"/>
</dbReference>
<dbReference type="SUPFAM" id="SSF55060">
    <property type="entry name" value="GHMP Kinase, C-terminal domain"/>
    <property type="match status" value="1"/>
</dbReference>
<protein>
    <recommendedName>
        <fullName evidence="4 12">Homoserine kinase</fullName>
        <shortName evidence="12">HK</shortName>
        <shortName evidence="12">HSK</shortName>
        <ecNumber evidence="3 12">2.7.1.39</ecNumber>
    </recommendedName>
</protein>
<dbReference type="PIRSF" id="PIRSF000676">
    <property type="entry name" value="Homoser_kin"/>
    <property type="match status" value="1"/>
</dbReference>
<keyword evidence="6 12" id="KW-0808">Transferase</keyword>
<dbReference type="Gene3D" id="3.30.230.10">
    <property type="match status" value="1"/>
</dbReference>
<dbReference type="InterPro" id="IPR036554">
    <property type="entry name" value="GHMP_kinase_C_sf"/>
</dbReference>
<evidence type="ECO:0000259" key="14">
    <source>
        <dbReference type="Pfam" id="PF08544"/>
    </source>
</evidence>
<evidence type="ECO:0000256" key="11">
    <source>
        <dbReference type="ARBA" id="ARBA00049375"/>
    </source>
</evidence>
<dbReference type="AlphaFoldDB" id="A0A6H1UG21"/>
<dbReference type="PANTHER" id="PTHR20861:SF1">
    <property type="entry name" value="HOMOSERINE KINASE"/>
    <property type="match status" value="1"/>
</dbReference>
<evidence type="ECO:0000256" key="5">
    <source>
        <dbReference type="ARBA" id="ARBA00022605"/>
    </source>
</evidence>
<evidence type="ECO:0000256" key="9">
    <source>
        <dbReference type="ARBA" id="ARBA00022777"/>
    </source>
</evidence>
<comment type="catalytic activity">
    <reaction evidence="11 12">
        <text>L-homoserine + ATP = O-phospho-L-homoserine + ADP + H(+)</text>
        <dbReference type="Rhea" id="RHEA:13985"/>
        <dbReference type="ChEBI" id="CHEBI:15378"/>
        <dbReference type="ChEBI" id="CHEBI:30616"/>
        <dbReference type="ChEBI" id="CHEBI:57476"/>
        <dbReference type="ChEBI" id="CHEBI:57590"/>
        <dbReference type="ChEBI" id="CHEBI:456216"/>
        <dbReference type="EC" id="2.7.1.39"/>
    </reaction>
</comment>
<feature type="domain" description="GHMP kinase N-terminal" evidence="13">
    <location>
        <begin position="64"/>
        <end position="152"/>
    </location>
</feature>
<comment type="pathway">
    <text evidence="1 12">Amino-acid biosynthesis; L-threonine biosynthesis; L-threonine from L-aspartate: step 4/5.</text>
</comment>
<dbReference type="Pfam" id="PF08544">
    <property type="entry name" value="GHMP_kinases_C"/>
    <property type="match status" value="1"/>
</dbReference>
<dbReference type="GO" id="GO:0005737">
    <property type="term" value="C:cytoplasm"/>
    <property type="evidence" value="ECO:0007669"/>
    <property type="project" value="UniProtKB-SubCell"/>
</dbReference>
<evidence type="ECO:0000256" key="3">
    <source>
        <dbReference type="ARBA" id="ARBA00012078"/>
    </source>
</evidence>
<dbReference type="InterPro" id="IPR014721">
    <property type="entry name" value="Ribsml_uS5_D2-typ_fold_subgr"/>
</dbReference>
<evidence type="ECO:0000313" key="15">
    <source>
        <dbReference type="EMBL" id="QIZ77550.1"/>
    </source>
</evidence>
<feature type="domain" description="GHMP kinase C-terminal" evidence="14">
    <location>
        <begin position="220"/>
        <end position="287"/>
    </location>
</feature>
<keyword evidence="16" id="KW-1185">Reference proteome</keyword>
<evidence type="ECO:0000256" key="6">
    <source>
        <dbReference type="ARBA" id="ARBA00022679"/>
    </source>
</evidence>
<keyword evidence="7 12" id="KW-0791">Threonine biosynthesis</keyword>
<evidence type="ECO:0000256" key="10">
    <source>
        <dbReference type="ARBA" id="ARBA00022840"/>
    </source>
</evidence>
<dbReference type="InterPro" id="IPR006203">
    <property type="entry name" value="GHMP_knse_ATP-bd_CS"/>
</dbReference>
<dbReference type="NCBIfam" id="NF002288">
    <property type="entry name" value="PRK01212.1-4"/>
    <property type="match status" value="1"/>
</dbReference>
<dbReference type="GO" id="GO:0009088">
    <property type="term" value="P:threonine biosynthetic process"/>
    <property type="evidence" value="ECO:0007669"/>
    <property type="project" value="UniProtKB-UniRule"/>
</dbReference>
<dbReference type="InterPro" id="IPR006204">
    <property type="entry name" value="GHMP_kinase_N_dom"/>
</dbReference>
<dbReference type="RefSeq" id="WP_168660809.1">
    <property type="nucleotide sequence ID" value="NZ_CP051180.1"/>
</dbReference>
<dbReference type="GO" id="GO:0004413">
    <property type="term" value="F:homoserine kinase activity"/>
    <property type="evidence" value="ECO:0007669"/>
    <property type="project" value="UniProtKB-UniRule"/>
</dbReference>
<keyword evidence="9 12" id="KW-0418">Kinase</keyword>
<dbReference type="PROSITE" id="PS00627">
    <property type="entry name" value="GHMP_KINASES_ATP"/>
    <property type="match status" value="1"/>
</dbReference>
<dbReference type="Gene3D" id="3.30.70.890">
    <property type="entry name" value="GHMP kinase, C-terminal domain"/>
    <property type="match status" value="1"/>
</dbReference>
<accession>A0A6H1UG21</accession>
<dbReference type="GO" id="GO:0005524">
    <property type="term" value="F:ATP binding"/>
    <property type="evidence" value="ECO:0007669"/>
    <property type="project" value="UniProtKB-UniRule"/>
</dbReference>
<keyword evidence="8 12" id="KW-0547">Nucleotide-binding</keyword>
<name>A0A6H1UG21_9GAMM</name>
<dbReference type="InterPro" id="IPR020568">
    <property type="entry name" value="Ribosomal_Su5_D2-typ_SF"/>
</dbReference>
<dbReference type="EMBL" id="CP051180">
    <property type="protein sequence ID" value="QIZ77550.1"/>
    <property type="molecule type" value="Genomic_DNA"/>
</dbReference>
<dbReference type="KEGG" id="fes:HER31_12005"/>
<organism evidence="15 16">
    <name type="scientific">Ferrimonas lipolytica</name>
    <dbReference type="NCBI Taxonomy" id="2724191"/>
    <lineage>
        <taxon>Bacteria</taxon>
        <taxon>Pseudomonadati</taxon>
        <taxon>Pseudomonadota</taxon>
        <taxon>Gammaproteobacteria</taxon>
        <taxon>Alteromonadales</taxon>
        <taxon>Ferrimonadaceae</taxon>
        <taxon>Ferrimonas</taxon>
    </lineage>
</organism>
<proteinExistence type="inferred from homology"/>